<dbReference type="PANTHER" id="PTHR13213:SF2">
    <property type="entry name" value="MYB-BINDING PROTEIN 1A"/>
    <property type="match status" value="1"/>
</dbReference>
<dbReference type="EMBL" id="ML006931">
    <property type="protein sequence ID" value="RKP16141.1"/>
    <property type="molecule type" value="Genomic_DNA"/>
</dbReference>
<dbReference type="Pfam" id="PF04931">
    <property type="entry name" value="DNA_pol_phi"/>
    <property type="match status" value="1"/>
</dbReference>
<dbReference type="InterPro" id="IPR007015">
    <property type="entry name" value="DNA_pol_V/MYBBP1A"/>
</dbReference>
<dbReference type="AlphaFoldDB" id="A0A4P9YC27"/>
<name>A0A4P9YC27_ROZAC</name>
<dbReference type="GO" id="GO:0005730">
    <property type="term" value="C:nucleolus"/>
    <property type="evidence" value="ECO:0007669"/>
    <property type="project" value="InterPro"/>
</dbReference>
<organism evidence="5 6">
    <name type="scientific">Rozella allomycis (strain CSF55)</name>
    <dbReference type="NCBI Taxonomy" id="988480"/>
    <lineage>
        <taxon>Eukaryota</taxon>
        <taxon>Fungi</taxon>
        <taxon>Fungi incertae sedis</taxon>
        <taxon>Cryptomycota</taxon>
        <taxon>Cryptomycota incertae sedis</taxon>
        <taxon>Rozella</taxon>
    </lineage>
</organism>
<feature type="region of interest" description="Disordered" evidence="4">
    <location>
        <begin position="1"/>
        <end position="70"/>
    </location>
</feature>
<proteinExistence type="inferred from homology"/>
<dbReference type="InterPro" id="IPR016024">
    <property type="entry name" value="ARM-type_fold"/>
</dbReference>
<feature type="compositionally biased region" description="Acidic residues" evidence="4">
    <location>
        <begin position="17"/>
        <end position="59"/>
    </location>
</feature>
<reference evidence="6" key="1">
    <citation type="journal article" date="2018" name="Nat. Microbiol.">
        <title>Leveraging single-cell genomics to expand the fungal tree of life.</title>
        <authorList>
            <person name="Ahrendt S.R."/>
            <person name="Quandt C.A."/>
            <person name="Ciobanu D."/>
            <person name="Clum A."/>
            <person name="Salamov A."/>
            <person name="Andreopoulos B."/>
            <person name="Cheng J.F."/>
            <person name="Woyke T."/>
            <person name="Pelin A."/>
            <person name="Henrissat B."/>
            <person name="Reynolds N.K."/>
            <person name="Benny G.L."/>
            <person name="Smith M.E."/>
            <person name="James T.Y."/>
            <person name="Grigoriev I.V."/>
        </authorList>
    </citation>
    <scope>NUCLEOTIDE SEQUENCE [LARGE SCALE GENOMIC DNA]</scope>
    <source>
        <strain evidence="6">CSF55</strain>
    </source>
</reference>
<evidence type="ECO:0000313" key="5">
    <source>
        <dbReference type="EMBL" id="RKP16141.1"/>
    </source>
</evidence>
<evidence type="ECO:0000256" key="2">
    <source>
        <dbReference type="ARBA" id="ARBA00006809"/>
    </source>
</evidence>
<evidence type="ECO:0000256" key="4">
    <source>
        <dbReference type="SAM" id="MobiDB-lite"/>
    </source>
</evidence>
<dbReference type="SUPFAM" id="SSF48371">
    <property type="entry name" value="ARM repeat"/>
    <property type="match status" value="1"/>
</dbReference>
<comment type="subcellular location">
    <subcellularLocation>
        <location evidence="1">Nucleus</location>
    </subcellularLocation>
</comment>
<comment type="similarity">
    <text evidence="2">Belongs to the MYBBP1A family.</text>
</comment>
<accession>A0A4P9YC27</accession>
<feature type="compositionally biased region" description="Polar residues" evidence="4">
    <location>
        <begin position="1"/>
        <end position="11"/>
    </location>
</feature>
<keyword evidence="3" id="KW-0539">Nucleus</keyword>
<protein>
    <submittedName>
        <fullName evidence="5">Uncharacterized protein</fullName>
    </submittedName>
</protein>
<sequence length="308" mass="35427">MTLESISSIMNVLQGDVDGEGDDEGDGEGEDSEVEESEGESESDSESEDSKDEENEVEGESMVANEDNDQDIEDEDLSDSEMFQFDQQLANIFSEKKRLKKESKEVLKQSTHFKFRILDFISILIKKSHPLVPNFILPLMNLLRKFLNSKNDEIHNLALKIKFILENHLFKLKFDNLDSNSLTDFTQSSLLKPKVHDSSLYTTCLHSLLVFIFKNSNDKSSILNFIKSALDDFMNNKNSNISPCLFHTFIERFPSNLQILIPDVLKFSSLDSNRKHFKTIKAWNFLTLLIKSSVNFFFFFHLRNPATL</sequence>
<evidence type="ECO:0000313" key="6">
    <source>
        <dbReference type="Proteomes" id="UP000281549"/>
    </source>
</evidence>
<dbReference type="Proteomes" id="UP000281549">
    <property type="component" value="Unassembled WGS sequence"/>
</dbReference>
<evidence type="ECO:0000256" key="1">
    <source>
        <dbReference type="ARBA" id="ARBA00004123"/>
    </source>
</evidence>
<gene>
    <name evidence="5" type="ORF">ROZALSC1DRAFT_25620</name>
</gene>
<evidence type="ECO:0000256" key="3">
    <source>
        <dbReference type="ARBA" id="ARBA00023242"/>
    </source>
</evidence>
<dbReference type="GO" id="GO:0003677">
    <property type="term" value="F:DNA binding"/>
    <property type="evidence" value="ECO:0007669"/>
    <property type="project" value="InterPro"/>
</dbReference>
<dbReference type="GO" id="GO:0006355">
    <property type="term" value="P:regulation of DNA-templated transcription"/>
    <property type="evidence" value="ECO:0007669"/>
    <property type="project" value="InterPro"/>
</dbReference>
<dbReference type="PANTHER" id="PTHR13213">
    <property type="entry name" value="MYB-BINDING PROTEIN 1A FAMILY MEMBER"/>
    <property type="match status" value="1"/>
</dbReference>